<feature type="domain" description="PBP" evidence="4">
    <location>
        <begin position="314"/>
        <end position="564"/>
    </location>
</feature>
<keyword evidence="6" id="KW-1185">Reference proteome</keyword>
<organism evidence="5 6">
    <name type="scientific">Streptacidiphilus jiangxiensis</name>
    <dbReference type="NCBI Taxonomy" id="235985"/>
    <lineage>
        <taxon>Bacteria</taxon>
        <taxon>Bacillati</taxon>
        <taxon>Actinomycetota</taxon>
        <taxon>Actinomycetes</taxon>
        <taxon>Kitasatosporales</taxon>
        <taxon>Streptomycetaceae</taxon>
        <taxon>Streptacidiphilus</taxon>
    </lineage>
</organism>
<evidence type="ECO:0000313" key="6">
    <source>
        <dbReference type="Proteomes" id="UP000183015"/>
    </source>
</evidence>
<feature type="region of interest" description="Disordered" evidence="2">
    <location>
        <begin position="148"/>
        <end position="225"/>
    </location>
</feature>
<keyword evidence="1" id="KW-0732">Signal</keyword>
<dbReference type="InterPro" id="IPR050811">
    <property type="entry name" value="Phosphate_ABC_transporter"/>
</dbReference>
<dbReference type="RefSeq" id="WP_042457336.1">
    <property type="nucleotide sequence ID" value="NZ_BBPN01000046.1"/>
</dbReference>
<reference evidence="6" key="1">
    <citation type="submission" date="2016-10" db="EMBL/GenBank/DDBJ databases">
        <authorList>
            <person name="Varghese N."/>
        </authorList>
    </citation>
    <scope>NUCLEOTIDE SEQUENCE [LARGE SCALE GENOMIC DNA]</scope>
    <source>
        <strain evidence="6">DSM 45096 / BCRC 16803 / CGMCC 4.1857 / CIP 109030 / JCM 12277 / KCTC 19219 / NBRC 100920 / 33214</strain>
    </source>
</reference>
<feature type="transmembrane region" description="Helical" evidence="3">
    <location>
        <begin position="20"/>
        <end position="37"/>
    </location>
</feature>
<dbReference type="Proteomes" id="UP000183015">
    <property type="component" value="Unassembled WGS sequence"/>
</dbReference>
<dbReference type="InterPro" id="IPR024370">
    <property type="entry name" value="PBP_domain"/>
</dbReference>
<evidence type="ECO:0000313" key="5">
    <source>
        <dbReference type="EMBL" id="SEM44558.1"/>
    </source>
</evidence>
<protein>
    <submittedName>
        <fullName evidence="5">ABC-type phosphate transport system, substrate-binding protein</fullName>
    </submittedName>
</protein>
<keyword evidence="3" id="KW-1133">Transmembrane helix</keyword>
<dbReference type="AlphaFoldDB" id="A0A1H7YGW3"/>
<dbReference type="Gene3D" id="3.40.190.10">
    <property type="entry name" value="Periplasmic binding protein-like II"/>
    <property type="match status" value="2"/>
</dbReference>
<evidence type="ECO:0000256" key="1">
    <source>
        <dbReference type="ARBA" id="ARBA00022729"/>
    </source>
</evidence>
<keyword evidence="3" id="KW-0472">Membrane</keyword>
<name>A0A1H7YGW3_STRJI</name>
<feature type="compositionally biased region" description="Low complexity" evidence="2">
    <location>
        <begin position="161"/>
        <end position="183"/>
    </location>
</feature>
<evidence type="ECO:0000256" key="3">
    <source>
        <dbReference type="SAM" id="Phobius"/>
    </source>
</evidence>
<gene>
    <name evidence="5" type="ORF">SAMN05414137_12858</name>
</gene>
<sequence length="592" mass="61218">MLQLASALDTVNAFIDGRGVLGALVVAGVTTGAGLLWRGRRPVREISWSVEYDQPLNQGQDAPGSAASAPAPQPKPEESPYFWDIQFRGEPVLDGSLVLLRVRSTGSSSIDPSDFVYGLSFEFPDREVLGFKVRDNRSVHKAVEAERLAAQPVVPPPQLGPDPATGPSTASTSPTTPTLTLAPPLAPDPTLGPDPTLALDPTSAVPDPATATIPGRPAVSGAQGRRVKAPLPSKFVLPTFQFNRGTEFRLLVLLQGDARTKSVQADGELVDGRIVRHDARRPPLRLIAVGASLAVLIAVLTLGVRIGNDALTPTASCAEGRLTLQGSSAFAPVANQVRNSYRQLCGNGVTIDISADGSDRGLGDLERSHSSGTIAMSDGLPASATGTEGLTRRPVGVVSFAVVANTGLRATLPDLFTPGGISADELRALFSGSTGSLAPGLVAVGRTHSSGTRTAFAGAFFGGTDPEPQAAPACSASTRTGFCASDNTMDLLSFVNSHPNAIGYAEADALPYFPDVQVVAVDGQTPSTASVVSGAYPFVATEYLYSADRPAGLVADFLDFLTSPAETAAVRGHGFIACTDLRSTKLDGACAG</sequence>
<dbReference type="Pfam" id="PF12849">
    <property type="entry name" value="PBP_like_2"/>
    <property type="match status" value="1"/>
</dbReference>
<dbReference type="SUPFAM" id="SSF53850">
    <property type="entry name" value="Periplasmic binding protein-like II"/>
    <property type="match status" value="1"/>
</dbReference>
<dbReference type="STRING" id="235985.SAMN05414137_12858"/>
<keyword evidence="3" id="KW-0812">Transmembrane</keyword>
<evidence type="ECO:0000256" key="2">
    <source>
        <dbReference type="SAM" id="MobiDB-lite"/>
    </source>
</evidence>
<dbReference type="PANTHER" id="PTHR30570">
    <property type="entry name" value="PERIPLASMIC PHOSPHATE BINDING COMPONENT OF PHOSPHATE ABC TRANSPORTER"/>
    <property type="match status" value="1"/>
</dbReference>
<feature type="region of interest" description="Disordered" evidence="2">
    <location>
        <begin position="55"/>
        <end position="80"/>
    </location>
</feature>
<feature type="compositionally biased region" description="Low complexity" evidence="2">
    <location>
        <begin position="193"/>
        <end position="202"/>
    </location>
</feature>
<dbReference type="EMBL" id="FOAZ01000028">
    <property type="protein sequence ID" value="SEM44558.1"/>
    <property type="molecule type" value="Genomic_DNA"/>
</dbReference>
<dbReference type="eggNOG" id="COG0226">
    <property type="taxonomic scope" value="Bacteria"/>
</dbReference>
<proteinExistence type="predicted"/>
<accession>A0A1H7YGW3</accession>
<evidence type="ECO:0000259" key="4">
    <source>
        <dbReference type="Pfam" id="PF12849"/>
    </source>
</evidence>
<feature type="transmembrane region" description="Helical" evidence="3">
    <location>
        <begin position="286"/>
        <end position="307"/>
    </location>
</feature>
<dbReference type="OrthoDB" id="9790048at2"/>
<dbReference type="PANTHER" id="PTHR30570:SF1">
    <property type="entry name" value="PHOSPHATE-BINDING PROTEIN PSTS"/>
    <property type="match status" value="1"/>
</dbReference>